<keyword evidence="4" id="KW-1185">Reference proteome</keyword>
<organism evidence="3 4">
    <name type="scientific">Chitinophaga nivalis</name>
    <dbReference type="NCBI Taxonomy" id="2991709"/>
    <lineage>
        <taxon>Bacteria</taxon>
        <taxon>Pseudomonadati</taxon>
        <taxon>Bacteroidota</taxon>
        <taxon>Chitinophagia</taxon>
        <taxon>Chitinophagales</taxon>
        <taxon>Chitinophagaceae</taxon>
        <taxon>Chitinophaga</taxon>
    </lineage>
</organism>
<proteinExistence type="predicted"/>
<reference evidence="3 4" key="1">
    <citation type="submission" date="2022-10" db="EMBL/GenBank/DDBJ databases">
        <title>Chitinophaga nivalis PC15 sp. nov., isolated from Pyeongchang county, South Korea.</title>
        <authorList>
            <person name="Trinh H.N."/>
        </authorList>
    </citation>
    <scope>NUCLEOTIDE SEQUENCE [LARGE SCALE GENOMIC DNA]</scope>
    <source>
        <strain evidence="3 4">PC14</strain>
    </source>
</reference>
<dbReference type="RefSeq" id="WP_264728964.1">
    <property type="nucleotide sequence ID" value="NZ_JAPDNR010000001.1"/>
</dbReference>
<evidence type="ECO:0000259" key="2">
    <source>
        <dbReference type="Pfam" id="PF00266"/>
    </source>
</evidence>
<keyword evidence="3" id="KW-0032">Aminotransferase</keyword>
<evidence type="ECO:0000313" key="4">
    <source>
        <dbReference type="Proteomes" id="UP001207742"/>
    </source>
</evidence>
<dbReference type="PANTHER" id="PTHR43586">
    <property type="entry name" value="CYSTEINE DESULFURASE"/>
    <property type="match status" value="1"/>
</dbReference>
<sequence>MNKWQKIRADYPVFNHYTYLYTNGGAPVSTPLINKAHQLLTTLSEKGRLIIPEWEQETRDTRQLLARMIHAQPHEIAFINNTAHAMTLLQDLFPKDHGVLSMRDDFPSSYVGWIHSGQPVVLVESQPDGTIDVAAIARQITPETRLLVTSHVMFRTGFRQDLAQIGDLCRQHQLIHIVDATQSFGLFPIDVQAYHIDVLIFHAYKWVNAGYGIGAMYISEKILAQYPAHAANWQNVDYAQPDFQTNTDYTKFTLKKDATVFEMGTLPYVNILLLKAALEYLEAIGIGEIESYVQTLVAYLGEKAAAHGIKWLTPYTPPHFSGIQRLRITPAQYATLQAENIAARYSNEQLTVALSFYNNTADIDHLFAVIGENTPGV</sequence>
<dbReference type="InterPro" id="IPR015421">
    <property type="entry name" value="PyrdxlP-dep_Trfase_major"/>
</dbReference>
<dbReference type="Pfam" id="PF00266">
    <property type="entry name" value="Aminotran_5"/>
    <property type="match status" value="1"/>
</dbReference>
<dbReference type="EMBL" id="JAPDNS010000001">
    <property type="protein sequence ID" value="MCW3483532.1"/>
    <property type="molecule type" value="Genomic_DNA"/>
</dbReference>
<dbReference type="Gene3D" id="3.90.1150.10">
    <property type="entry name" value="Aspartate Aminotransferase, domain 1"/>
    <property type="match status" value="1"/>
</dbReference>
<keyword evidence="1" id="KW-0663">Pyridoxal phosphate</keyword>
<evidence type="ECO:0000313" key="3">
    <source>
        <dbReference type="EMBL" id="MCW3483532.1"/>
    </source>
</evidence>
<dbReference type="InterPro" id="IPR015422">
    <property type="entry name" value="PyrdxlP-dep_Trfase_small"/>
</dbReference>
<dbReference type="Proteomes" id="UP001207742">
    <property type="component" value="Unassembled WGS sequence"/>
</dbReference>
<comment type="caution">
    <text evidence="3">The sequence shown here is derived from an EMBL/GenBank/DDBJ whole genome shotgun (WGS) entry which is preliminary data.</text>
</comment>
<dbReference type="PANTHER" id="PTHR43586:SF15">
    <property type="entry name" value="BLR3095 PROTEIN"/>
    <property type="match status" value="1"/>
</dbReference>
<gene>
    <name evidence="3" type="ORF">OL497_06490</name>
</gene>
<protein>
    <submittedName>
        <fullName evidence="3">Aminotransferase class V-fold PLP-dependent enzyme</fullName>
    </submittedName>
</protein>
<keyword evidence="3" id="KW-0808">Transferase</keyword>
<dbReference type="Gene3D" id="3.40.640.10">
    <property type="entry name" value="Type I PLP-dependent aspartate aminotransferase-like (Major domain)"/>
    <property type="match status" value="1"/>
</dbReference>
<evidence type="ECO:0000256" key="1">
    <source>
        <dbReference type="ARBA" id="ARBA00022898"/>
    </source>
</evidence>
<feature type="domain" description="Aminotransferase class V" evidence="2">
    <location>
        <begin position="53"/>
        <end position="303"/>
    </location>
</feature>
<dbReference type="GO" id="GO:0008483">
    <property type="term" value="F:transaminase activity"/>
    <property type="evidence" value="ECO:0007669"/>
    <property type="project" value="UniProtKB-KW"/>
</dbReference>
<accession>A0ABT3IHV1</accession>
<name>A0ABT3IHV1_9BACT</name>
<dbReference type="SUPFAM" id="SSF53383">
    <property type="entry name" value="PLP-dependent transferases"/>
    <property type="match status" value="1"/>
</dbReference>
<dbReference type="InterPro" id="IPR000192">
    <property type="entry name" value="Aminotrans_V_dom"/>
</dbReference>
<dbReference type="InterPro" id="IPR015424">
    <property type="entry name" value="PyrdxlP-dep_Trfase"/>
</dbReference>